<dbReference type="Proteomes" id="UP000265520">
    <property type="component" value="Unassembled WGS sequence"/>
</dbReference>
<dbReference type="EMBL" id="LXQA010024325">
    <property type="protein sequence ID" value="MCH93175.1"/>
    <property type="molecule type" value="Genomic_DNA"/>
</dbReference>
<protein>
    <submittedName>
        <fullName evidence="1">Uncharacterized protein</fullName>
    </submittedName>
</protein>
<name>A0A392N1Z2_9FABA</name>
<comment type="caution">
    <text evidence="1">The sequence shown here is derived from an EMBL/GenBank/DDBJ whole genome shotgun (WGS) entry which is preliminary data.</text>
</comment>
<evidence type="ECO:0000313" key="2">
    <source>
        <dbReference type="Proteomes" id="UP000265520"/>
    </source>
</evidence>
<keyword evidence="2" id="KW-1185">Reference proteome</keyword>
<accession>A0A392N1Z2</accession>
<evidence type="ECO:0000313" key="1">
    <source>
        <dbReference type="EMBL" id="MCH93175.1"/>
    </source>
</evidence>
<reference evidence="1 2" key="1">
    <citation type="journal article" date="2018" name="Front. Plant Sci.">
        <title>Red Clover (Trifolium pratense) and Zigzag Clover (T. medium) - A Picture of Genomic Similarities and Differences.</title>
        <authorList>
            <person name="Dluhosova J."/>
            <person name="Istvanek J."/>
            <person name="Nedelnik J."/>
            <person name="Repkova J."/>
        </authorList>
    </citation>
    <scope>NUCLEOTIDE SEQUENCE [LARGE SCALE GENOMIC DNA]</scope>
    <source>
        <strain evidence="2">cv. 10/8</strain>
        <tissue evidence="1">Leaf</tissue>
    </source>
</reference>
<dbReference type="AlphaFoldDB" id="A0A392N1Z2"/>
<sequence length="120" mass="13948">MCIPLTLTPEQGRERERGRAIEIRVHLLAADSEPAPKNLVARQEKDPGKKLGRKLWIAREKKNSRFTKAAKLTRKLSTLKTADFDRFHDFEPWPYQSWRKVSLRRNGIAKGSKIVNRKIT</sequence>
<proteinExistence type="predicted"/>
<organism evidence="1 2">
    <name type="scientific">Trifolium medium</name>
    <dbReference type="NCBI Taxonomy" id="97028"/>
    <lineage>
        <taxon>Eukaryota</taxon>
        <taxon>Viridiplantae</taxon>
        <taxon>Streptophyta</taxon>
        <taxon>Embryophyta</taxon>
        <taxon>Tracheophyta</taxon>
        <taxon>Spermatophyta</taxon>
        <taxon>Magnoliopsida</taxon>
        <taxon>eudicotyledons</taxon>
        <taxon>Gunneridae</taxon>
        <taxon>Pentapetalae</taxon>
        <taxon>rosids</taxon>
        <taxon>fabids</taxon>
        <taxon>Fabales</taxon>
        <taxon>Fabaceae</taxon>
        <taxon>Papilionoideae</taxon>
        <taxon>50 kb inversion clade</taxon>
        <taxon>NPAAA clade</taxon>
        <taxon>Hologalegina</taxon>
        <taxon>IRL clade</taxon>
        <taxon>Trifolieae</taxon>
        <taxon>Trifolium</taxon>
    </lineage>
</organism>